<dbReference type="EMBL" id="CAXAMN010001002">
    <property type="protein sequence ID" value="CAK8991778.1"/>
    <property type="molecule type" value="Genomic_DNA"/>
</dbReference>
<comment type="caution">
    <text evidence="8">The sequence shown here is derived from an EMBL/GenBank/DDBJ whole genome shotgun (WGS) entry which is preliminary data.</text>
</comment>
<dbReference type="Gene3D" id="3.40.50.150">
    <property type="entry name" value="Vaccinia Virus protein VP39"/>
    <property type="match status" value="1"/>
</dbReference>
<protein>
    <recommendedName>
        <fullName evidence="7">SAM-dependent MTase RsmB/NOP-type domain-containing protein</fullName>
    </recommendedName>
</protein>
<evidence type="ECO:0000256" key="1">
    <source>
        <dbReference type="ARBA" id="ARBA00022603"/>
    </source>
</evidence>
<feature type="region of interest" description="Disordered" evidence="6">
    <location>
        <begin position="316"/>
        <end position="339"/>
    </location>
</feature>
<name>A0ABP0HPR8_9DINO</name>
<dbReference type="InterPro" id="IPR001678">
    <property type="entry name" value="MeTrfase_RsmB-F_NOP2_dom"/>
</dbReference>
<dbReference type="PRINTS" id="PR02008">
    <property type="entry name" value="RCMTFAMILY"/>
</dbReference>
<evidence type="ECO:0000256" key="4">
    <source>
        <dbReference type="ARBA" id="ARBA00022884"/>
    </source>
</evidence>
<dbReference type="PROSITE" id="PS51686">
    <property type="entry name" value="SAM_MT_RSMB_NOP"/>
    <property type="match status" value="1"/>
</dbReference>
<dbReference type="InterPro" id="IPR029063">
    <property type="entry name" value="SAM-dependent_MTases_sf"/>
</dbReference>
<dbReference type="PANTHER" id="PTHR22807">
    <property type="entry name" value="NOP2 YEAST -RELATED NOL1/NOP2/FMU SUN DOMAIN-CONTAINING"/>
    <property type="match status" value="1"/>
</dbReference>
<comment type="similarity">
    <text evidence="5">Belongs to the class I-like SAM-binding methyltransferase superfamily. RsmB/NOP family.</text>
</comment>
<dbReference type="InterPro" id="IPR049560">
    <property type="entry name" value="MeTrfase_RsmB-F_NOP2_cat"/>
</dbReference>
<keyword evidence="1 5" id="KW-0489">Methyltransferase</keyword>
<evidence type="ECO:0000259" key="7">
    <source>
        <dbReference type="PROSITE" id="PS51686"/>
    </source>
</evidence>
<sequence>MAQDDSAGRSFDLPEAFLDYLTSTPYSAEEYHALLQSPEERYVRIRDPTLSLATIAQRLQVDVTELVEVSWTKRFAQRHPTLRVFRIPETAAVRQSDLYDSGDVFGVDASSIACVGALDPEPCDHVLEICCAPGTKLCCLADLCTVTGVDINRQRLTVARSQVKRCKLSNSVKGLWLADGRSWAGDGQELMSEGLTPRDRKQTRKRPKVEAFAPDVFDGVLVDAECAHDGSLKHIRKFFDERGKTSKLQSLEEHMPWLSEAKRTELAQLQFELLCRGFQLLKEGGKLIYCTCSFSEAQNEEVIRRFLAQEPRAQMDPLPWEMPENPVERSTPEPEPEMNGTLTARVRKLLRSPEVPCRPAFDLPPGTACRFDPQRSATGALFIARLRKEHGGEGVGEGW</sequence>
<organism evidence="8 9">
    <name type="scientific">Durusdinium trenchii</name>
    <dbReference type="NCBI Taxonomy" id="1381693"/>
    <lineage>
        <taxon>Eukaryota</taxon>
        <taxon>Sar</taxon>
        <taxon>Alveolata</taxon>
        <taxon>Dinophyceae</taxon>
        <taxon>Suessiales</taxon>
        <taxon>Symbiodiniaceae</taxon>
        <taxon>Durusdinium</taxon>
    </lineage>
</organism>
<evidence type="ECO:0000256" key="3">
    <source>
        <dbReference type="ARBA" id="ARBA00022691"/>
    </source>
</evidence>
<evidence type="ECO:0000313" key="9">
    <source>
        <dbReference type="Proteomes" id="UP001642484"/>
    </source>
</evidence>
<reference evidence="8 9" key="1">
    <citation type="submission" date="2024-02" db="EMBL/GenBank/DDBJ databases">
        <authorList>
            <person name="Chen Y."/>
            <person name="Shah S."/>
            <person name="Dougan E. K."/>
            <person name="Thang M."/>
            <person name="Chan C."/>
        </authorList>
    </citation>
    <scope>NUCLEOTIDE SEQUENCE [LARGE SCALE GENOMIC DNA]</scope>
</reference>
<feature type="active site" description="Nucleophile" evidence="5">
    <location>
        <position position="292"/>
    </location>
</feature>
<evidence type="ECO:0000256" key="5">
    <source>
        <dbReference type="PROSITE-ProRule" id="PRU01023"/>
    </source>
</evidence>
<feature type="binding site" evidence="5">
    <location>
        <position position="223"/>
    </location>
    <ligand>
        <name>S-adenosyl-L-methionine</name>
        <dbReference type="ChEBI" id="CHEBI:59789"/>
    </ligand>
</feature>
<dbReference type="SUPFAM" id="SSF53335">
    <property type="entry name" value="S-adenosyl-L-methionine-dependent methyltransferases"/>
    <property type="match status" value="1"/>
</dbReference>
<keyword evidence="2 5" id="KW-0808">Transferase</keyword>
<accession>A0ABP0HPR8</accession>
<feature type="domain" description="SAM-dependent MTase RsmB/NOP-type" evidence="7">
    <location>
        <begin position="31"/>
        <end position="349"/>
    </location>
</feature>
<keyword evidence="9" id="KW-1185">Reference proteome</keyword>
<evidence type="ECO:0000313" key="8">
    <source>
        <dbReference type="EMBL" id="CAK8991778.1"/>
    </source>
</evidence>
<gene>
    <name evidence="8" type="ORF">CCMP2556_LOCUS2590</name>
</gene>
<dbReference type="Proteomes" id="UP001642484">
    <property type="component" value="Unassembled WGS sequence"/>
</dbReference>
<dbReference type="InterPro" id="IPR023267">
    <property type="entry name" value="RCMT"/>
</dbReference>
<keyword evidence="4 5" id="KW-0694">RNA-binding</keyword>
<evidence type="ECO:0000256" key="6">
    <source>
        <dbReference type="SAM" id="MobiDB-lite"/>
    </source>
</evidence>
<dbReference type="PANTHER" id="PTHR22807:SF16">
    <property type="entry name" value="SAM-DEPENDENT MTASE RSMB_NOP-TYPE DOMAIN-CONTAINING PROTEIN"/>
    <property type="match status" value="1"/>
</dbReference>
<keyword evidence="3 5" id="KW-0949">S-adenosyl-L-methionine</keyword>
<proteinExistence type="inferred from homology"/>
<comment type="caution">
    <text evidence="5">Lacks conserved residue(s) required for the propagation of feature annotation.</text>
</comment>
<dbReference type="Pfam" id="PF01189">
    <property type="entry name" value="Methyltr_RsmB-F"/>
    <property type="match status" value="1"/>
</dbReference>
<evidence type="ECO:0000256" key="2">
    <source>
        <dbReference type="ARBA" id="ARBA00022679"/>
    </source>
</evidence>
<feature type="binding site" evidence="5">
    <location>
        <position position="186"/>
    </location>
    <ligand>
        <name>S-adenosyl-L-methionine</name>
        <dbReference type="ChEBI" id="CHEBI:59789"/>
    </ligand>
</feature>